<name>A0A7X3JXM2_9BACL</name>
<organism evidence="3 4">
    <name type="scientific">Paenibacillus lutrae</name>
    <dbReference type="NCBI Taxonomy" id="2078573"/>
    <lineage>
        <taxon>Bacteria</taxon>
        <taxon>Bacillati</taxon>
        <taxon>Bacillota</taxon>
        <taxon>Bacilli</taxon>
        <taxon>Bacillales</taxon>
        <taxon>Paenibacillaceae</taxon>
        <taxon>Paenibacillus</taxon>
    </lineage>
</organism>
<dbReference type="SUPFAM" id="SSF55383">
    <property type="entry name" value="Copper amine oxidase, domain N"/>
    <property type="match status" value="1"/>
</dbReference>
<dbReference type="Proteomes" id="UP000490800">
    <property type="component" value="Unassembled WGS sequence"/>
</dbReference>
<evidence type="ECO:0000259" key="2">
    <source>
        <dbReference type="Pfam" id="PF07833"/>
    </source>
</evidence>
<feature type="signal peptide" evidence="1">
    <location>
        <begin position="1"/>
        <end position="24"/>
    </location>
</feature>
<comment type="caution">
    <text evidence="3">The sequence shown here is derived from an EMBL/GenBank/DDBJ whole genome shotgun (WGS) entry which is preliminary data.</text>
</comment>
<dbReference type="Pfam" id="PF07833">
    <property type="entry name" value="Cu_amine_oxidN1"/>
    <property type="match status" value="1"/>
</dbReference>
<keyword evidence="4" id="KW-1185">Reference proteome</keyword>
<evidence type="ECO:0000313" key="3">
    <source>
        <dbReference type="EMBL" id="MVO98147.1"/>
    </source>
</evidence>
<evidence type="ECO:0000313" key="4">
    <source>
        <dbReference type="Proteomes" id="UP000490800"/>
    </source>
</evidence>
<accession>A0A7X3JXM2</accession>
<dbReference type="AlphaFoldDB" id="A0A7X3JXM2"/>
<sequence length="224" mass="24144">MKNKLAVTAIGAAMVLSMGTGVFAGANLQEIKAYLNGSITVKYNGSPVQLQDEQGAVVLPITYDGNTYLPVRSIAKTLNVAVNYDGATNTVLLGEQIEGVALAKSFSDSSYHTKDPDLTTYKGKDYKDVYFDNAKSTRGSSFMLYPKGKYQKLVLQAAATGNDIEKFFVQDSDRDIKLKITTIAVAEGLKTIEVDIAGVDKLFVHADIKGSGGLFVPLTTSYFK</sequence>
<gene>
    <name evidence="3" type="ORF">EDM21_01070</name>
</gene>
<dbReference type="InterPro" id="IPR012854">
    <property type="entry name" value="Cu_amine_oxidase-like_N"/>
</dbReference>
<evidence type="ECO:0000256" key="1">
    <source>
        <dbReference type="SAM" id="SignalP"/>
    </source>
</evidence>
<proteinExistence type="predicted"/>
<feature type="chain" id="PRO_5031214325" description="Copper amine oxidase-like N-terminal domain-containing protein" evidence="1">
    <location>
        <begin position="25"/>
        <end position="224"/>
    </location>
</feature>
<protein>
    <recommendedName>
        <fullName evidence="2">Copper amine oxidase-like N-terminal domain-containing protein</fullName>
    </recommendedName>
</protein>
<reference evidence="3 4" key="1">
    <citation type="journal article" date="2019" name="Microorganisms">
        <title>Paenibacillus lutrae sp. nov., A Chitinolytic Species Isolated from A River Otter in Castril Natural Park, Granada, Spain.</title>
        <authorList>
            <person name="Rodriguez M."/>
            <person name="Reina J.C."/>
            <person name="Bejar V."/>
            <person name="Llamas I."/>
        </authorList>
    </citation>
    <scope>NUCLEOTIDE SEQUENCE [LARGE SCALE GENOMIC DNA]</scope>
    <source>
        <strain evidence="3 4">N10</strain>
    </source>
</reference>
<dbReference type="EMBL" id="RHLK01000001">
    <property type="protein sequence ID" value="MVO98147.1"/>
    <property type="molecule type" value="Genomic_DNA"/>
</dbReference>
<feature type="domain" description="Copper amine oxidase-like N-terminal" evidence="2">
    <location>
        <begin position="44"/>
        <end position="92"/>
    </location>
</feature>
<dbReference type="OrthoDB" id="337615at2"/>
<dbReference type="InterPro" id="IPR036582">
    <property type="entry name" value="Mao_N_sf"/>
</dbReference>
<keyword evidence="1" id="KW-0732">Signal</keyword>